<evidence type="ECO:0000313" key="2">
    <source>
        <dbReference type="Proteomes" id="UP000250003"/>
    </source>
</evidence>
<name>A0A2Z4U989_9FIRM</name>
<gene>
    <name evidence="1" type="ORF">DQQ01_04950</name>
</gene>
<organism evidence="1 2">
    <name type="scientific">Blautia argi</name>
    <dbReference type="NCBI Taxonomy" id="1912897"/>
    <lineage>
        <taxon>Bacteria</taxon>
        <taxon>Bacillati</taxon>
        <taxon>Bacillota</taxon>
        <taxon>Clostridia</taxon>
        <taxon>Lachnospirales</taxon>
        <taxon>Lachnospiraceae</taxon>
        <taxon>Blautia</taxon>
    </lineage>
</organism>
<protein>
    <submittedName>
        <fullName evidence="1">Uncharacterized protein</fullName>
    </submittedName>
</protein>
<evidence type="ECO:0000313" key="1">
    <source>
        <dbReference type="EMBL" id="AWY97606.1"/>
    </source>
</evidence>
<sequence>MDRFFSGDIFEDMRIRTGSSYISDLPYKKQQVWEELQKIQIEKYSKEQFMDFMNYVFGRE</sequence>
<dbReference type="Proteomes" id="UP000250003">
    <property type="component" value="Chromosome"/>
</dbReference>
<reference evidence="2" key="1">
    <citation type="submission" date="2018-06" db="EMBL/GenBank/DDBJ databases">
        <title>Description of Blautia argi sp. nov., a new anaerobic isolated from dog feces.</title>
        <authorList>
            <person name="Chang Y.-H."/>
            <person name="Paek J."/>
            <person name="Shin Y."/>
        </authorList>
    </citation>
    <scope>NUCLEOTIDE SEQUENCE [LARGE SCALE GENOMIC DNA]</scope>
    <source>
        <strain evidence="2">KCTC 15426</strain>
    </source>
</reference>
<keyword evidence="2" id="KW-1185">Reference proteome</keyword>
<proteinExistence type="predicted"/>
<dbReference type="KEGG" id="blau:DQQ01_04950"/>
<dbReference type="AlphaFoldDB" id="A0A2Z4U989"/>
<dbReference type="EMBL" id="CP030280">
    <property type="protein sequence ID" value="AWY97606.1"/>
    <property type="molecule type" value="Genomic_DNA"/>
</dbReference>
<accession>A0A2Z4U989</accession>